<dbReference type="EMBL" id="JAFJZO010000020">
    <property type="protein sequence ID" value="KAG5506516.1"/>
    <property type="molecule type" value="Genomic_DNA"/>
</dbReference>
<comment type="caution">
    <text evidence="1">The sequence shown here is derived from an EMBL/GenBank/DDBJ whole genome shotgun (WGS) entry which is preliminary data.</text>
</comment>
<organism evidence="1 2">
    <name type="scientific">Porcisia hertigi</name>
    <dbReference type="NCBI Taxonomy" id="2761500"/>
    <lineage>
        <taxon>Eukaryota</taxon>
        <taxon>Discoba</taxon>
        <taxon>Euglenozoa</taxon>
        <taxon>Kinetoplastea</taxon>
        <taxon>Metakinetoplastina</taxon>
        <taxon>Trypanosomatida</taxon>
        <taxon>Trypanosomatidae</taxon>
        <taxon>Leishmaniinae</taxon>
        <taxon>Porcisia</taxon>
    </lineage>
</organism>
<dbReference type="KEGG" id="phet:94292049"/>
<dbReference type="SUPFAM" id="SSF48371">
    <property type="entry name" value="ARM repeat"/>
    <property type="match status" value="1"/>
</dbReference>
<protein>
    <submittedName>
        <fullName evidence="1">Uncharacterized protein</fullName>
    </submittedName>
</protein>
<dbReference type="GeneID" id="94292049"/>
<dbReference type="InterPro" id="IPR016024">
    <property type="entry name" value="ARM-type_fold"/>
</dbReference>
<reference evidence="1 2" key="1">
    <citation type="submission" date="2021-02" db="EMBL/GenBank/DDBJ databases">
        <title>Porcisia hertigi Genome sequencing and assembly.</title>
        <authorList>
            <person name="Almutairi H."/>
            <person name="Gatherer D."/>
        </authorList>
    </citation>
    <scope>NUCLEOTIDE SEQUENCE [LARGE SCALE GENOMIC DNA]</scope>
    <source>
        <strain evidence="1 2">C119</strain>
    </source>
</reference>
<keyword evidence="2" id="KW-1185">Reference proteome</keyword>
<name>A0A836IU77_9TRYP</name>
<dbReference type="Proteomes" id="UP000674318">
    <property type="component" value="Unassembled WGS sequence"/>
</dbReference>
<gene>
    <name evidence="1" type="ORF">JKF63_06019</name>
</gene>
<dbReference type="OrthoDB" id="272741at2759"/>
<evidence type="ECO:0000313" key="1">
    <source>
        <dbReference type="EMBL" id="KAG5506516.1"/>
    </source>
</evidence>
<evidence type="ECO:0000313" key="2">
    <source>
        <dbReference type="Proteomes" id="UP000674318"/>
    </source>
</evidence>
<sequence>MAEEKQHDLPTLVTSLQASTLEWSVPLQRLTNSSMKGVGVSSSGGGGITCTKTGSRYLRYMQVLQSIEELFADIRVRPSTALVAWCSSLQHSDIASHFIALLVDHILQGILPYVALQRCLRLADIFLGWVTRPNAGSVEVGIGDGDDYSCPVLVPSHAVVKWIEQTWATVTSLSRDNAGSSSPTATASLCGALQLLIILLRWNVAGSPLPPFRRAQLPHPVYMLALEPRLLALRVLPSVLRHQADALGIQTCTPEIIEYLKKACIKATDLGVRIAAGSSLRGLLEAGLRVSTPTVAYALMDMLLDLCDKASLHNIADEELHDVGVAMGYLFAFYQCDFTMDVLANVLQASTASMSKSVGGERVGHRSACGSSGGRVRWHFFGGSDAVEGSRVVQRSFNKRMTRTAQRALAKALATLCSCCTSPATTADAIQCCFVLLVPLAEDARAYMPRLLVDAIITWARQLPSNGHRLVLADALRGYIQRFDEDKTVVRTAMVALKGVMQTLTSSLEIGFNIAEDVLAAVQAIPSLFQTGVEVLAAVARTNVLYARHLQHKCVRVDWANKANTFFFQLHMRALLDAASSPRVEQGLQADALGEEDRVSLIHLCIQLLLYLRHEAPPCIVQDGHYRQAELVFRLTRLLYDLLHESSAEVLAAIRDEVQPYTLGLMNLLVSSPATSIAFDKAVAAACVMLQRAPALSDMERMLAVGFLEARLTSQCNSATQDSNLFASAAATAYFAVSRSSLFELIYSRPWLTCSDDSTLRWLAAQALKDVATACALGVPVFSFADACGATVAAAAQSLGLLHADFLPCTASEQSSGVNPGALEIPLRTVEECGGKAVRLRRWMLHHFAQRTGATGVCVELLSSLRTDLYEVYATPDDGAVAESAEGRARRLHQRNVAMWNCLCSVEQLLQEASLRTAEAVWQNGDWLAEVAWWQSTVAQLVPVDSRASVEVRLLAAKVLGRCLVSRDQVERYTSQTVSAAAQALANKTTQFDVTGALMALIETHSCYRGSSSAAISVENADSNSSPTLPLVTSLLAEAWKQLVNSGLTATTTITASVSAPLLIIVSLRLAETYPAEVEAALLDNIVAVLLVPMTAASRLWWSPESVLGVFTALQHLWAVFPGSSSSSGMSAVQHGTALALLQQSHATALEGPLISASSVVAAALDALHIYTLKQQHGRGQAALMGIQERFGSWHALLCQSLDHITSMPQEEANGASPATVAVWRQSAAFRRRVVRDDDISRRLAILWRLAMEGTTAALPSTALGNVRLLRLVDVSAQVDAATAATTRKEWVSVAESLYASLLSQRGQSTPLENEGTTLSLKMYLDGIRTVLQARPPNVQLGIVKRDTVMFVAVEEADAAGTVRGCGGGDDSDNTKDYAEEYSKEGADGILSETGGGGNAGGERGPTPGDFIAGGGRTVAVPLNFDVAAKEAAMWLLYGLLRSINASRSSPTTGCEVGDGETRRALLSVVVAAAQLVEVHPEVQISTIAVLREVLAAWGDAAQRQGNCIQAPVLLQWKTQLVVGLTTVLQHGLLSLEGCTELAVQYSRCNIADQNSCRRVMRSLLLLLHACQRLHERGHGFLLVGGCGAGHIIVTLAKVAQAPAMNPTDGEGGGDAVDTNEVEKTQRNIMRSLMFPPCQAALTLQCELLLTAVSLANGHVQCADTIGLDWRGTGGGQDSDDDSESASATPPLCASRMLLTAGDVLQAVVFLTQEPVKAALGPALRYASGCLAVLVLSTLALSATLPPSHDVCPPPSIAALMSVVVLSTHFSASHQHLLAQLAQQRLCARIEKHRTNAPPLHSVWGTVDTGLLRLVTVAPVSRDAAATLLDGITPVLSHCASSRRKAEVAVSLLCVGMAASLELDKVLPLLTALSVQSLLSELPHEVLARLHQAVRSYVRKGGPTRARALALASPAGLLLAEQGTLSGDSAAVCSPFLADHAAWPVALQLLQEACDPIHAVTAMWSSTPSGEQPTPSSPALLRDQVPRHRFQAEVLLAILASLGASSVSNVNTNEAAALVVLRCGNLMSELLLGMMISVGKHAASPSADALHTALAYVVAVMRTPLRAAYSVALRPVGVYLLRTVATSAGLALRGAIQRLGPTKAMQLRSFMEESCA</sequence>
<accession>A0A836IU77</accession>
<dbReference type="RefSeq" id="XP_067757678.1">
    <property type="nucleotide sequence ID" value="XM_067901972.1"/>
</dbReference>
<proteinExistence type="predicted"/>